<dbReference type="Proteomes" id="UP000276133">
    <property type="component" value="Unassembled WGS sequence"/>
</dbReference>
<dbReference type="EMBL" id="REGN01009822">
    <property type="protein sequence ID" value="RNA00320.1"/>
    <property type="molecule type" value="Genomic_DNA"/>
</dbReference>
<feature type="region of interest" description="Disordered" evidence="1">
    <location>
        <begin position="192"/>
        <end position="230"/>
    </location>
</feature>
<organism evidence="2 3">
    <name type="scientific">Brachionus plicatilis</name>
    <name type="common">Marine rotifer</name>
    <name type="synonym">Brachionus muelleri</name>
    <dbReference type="NCBI Taxonomy" id="10195"/>
    <lineage>
        <taxon>Eukaryota</taxon>
        <taxon>Metazoa</taxon>
        <taxon>Spiralia</taxon>
        <taxon>Gnathifera</taxon>
        <taxon>Rotifera</taxon>
        <taxon>Eurotatoria</taxon>
        <taxon>Monogononta</taxon>
        <taxon>Pseudotrocha</taxon>
        <taxon>Ploima</taxon>
        <taxon>Brachionidae</taxon>
        <taxon>Brachionus</taxon>
    </lineage>
</organism>
<gene>
    <name evidence="2" type="ORF">BpHYR1_041780</name>
</gene>
<dbReference type="AlphaFoldDB" id="A0A3M7PMN3"/>
<keyword evidence="3" id="KW-1185">Reference proteome</keyword>
<accession>A0A3M7PMN3</accession>
<feature type="compositionally biased region" description="Basic and acidic residues" evidence="1">
    <location>
        <begin position="206"/>
        <end position="230"/>
    </location>
</feature>
<sequence>DLKKTNADIQKENTLLQSTIKYNSSLISELKDSLSKESEQLTEIHIKKENLSIYNENEQEKPDLRERLNEAIYNNEKLKNSYETQLKKTVEEFESIISCNQENFSKNEEKLKSEFEENMVILNSEFEIKNDYHKKMQSSSDSEILKLRKQISDLKSVNKTQKQNFSSYKSTILKENNEKLKAKDERLKELEQKIQENKSMTSNFESDQKASFEKLRTSKDQEIKHKDDLLKDKEQQLKEYELALDDREKQISDLKSVNKTQKQNFSSYK</sequence>
<protein>
    <submittedName>
        <fullName evidence="2">Uncharacterized protein</fullName>
    </submittedName>
</protein>
<comment type="caution">
    <text evidence="2">The sequence shown here is derived from an EMBL/GenBank/DDBJ whole genome shotgun (WGS) entry which is preliminary data.</text>
</comment>
<feature type="non-terminal residue" evidence="2">
    <location>
        <position position="1"/>
    </location>
</feature>
<evidence type="ECO:0000313" key="2">
    <source>
        <dbReference type="EMBL" id="RNA00320.1"/>
    </source>
</evidence>
<evidence type="ECO:0000256" key="1">
    <source>
        <dbReference type="SAM" id="MobiDB-lite"/>
    </source>
</evidence>
<evidence type="ECO:0000313" key="3">
    <source>
        <dbReference type="Proteomes" id="UP000276133"/>
    </source>
</evidence>
<proteinExistence type="predicted"/>
<feature type="non-terminal residue" evidence="2">
    <location>
        <position position="269"/>
    </location>
</feature>
<reference evidence="2 3" key="1">
    <citation type="journal article" date="2018" name="Sci. Rep.">
        <title>Genomic signatures of local adaptation to the degree of environmental predictability in rotifers.</title>
        <authorList>
            <person name="Franch-Gras L."/>
            <person name="Hahn C."/>
            <person name="Garcia-Roger E.M."/>
            <person name="Carmona M.J."/>
            <person name="Serra M."/>
            <person name="Gomez A."/>
        </authorList>
    </citation>
    <scope>NUCLEOTIDE SEQUENCE [LARGE SCALE GENOMIC DNA]</scope>
    <source>
        <strain evidence="2">HYR1</strain>
    </source>
</reference>
<name>A0A3M7PMN3_BRAPC</name>